<reference evidence="4 5" key="1">
    <citation type="submission" date="2024-05" db="EMBL/GenBank/DDBJ databases">
        <authorList>
            <person name="Wallberg A."/>
        </authorList>
    </citation>
    <scope>NUCLEOTIDE SEQUENCE [LARGE SCALE GENOMIC DNA]</scope>
</reference>
<dbReference type="AlphaFoldDB" id="A0AAV2RH26"/>
<evidence type="ECO:0008006" key="6">
    <source>
        <dbReference type="Google" id="ProtNLM"/>
    </source>
</evidence>
<keyword evidence="3" id="KW-0812">Transmembrane</keyword>
<keyword evidence="3" id="KW-0472">Membrane</keyword>
<dbReference type="GO" id="GO:0006509">
    <property type="term" value="P:membrane protein ectodomain proteolysis"/>
    <property type="evidence" value="ECO:0007669"/>
    <property type="project" value="TreeGrafter"/>
</dbReference>
<evidence type="ECO:0000256" key="1">
    <source>
        <dbReference type="ARBA" id="ARBA00023049"/>
    </source>
</evidence>
<feature type="non-terminal residue" evidence="4">
    <location>
        <position position="1"/>
    </location>
</feature>
<keyword evidence="1" id="KW-0645">Protease</keyword>
<evidence type="ECO:0000256" key="3">
    <source>
        <dbReference type="SAM" id="Phobius"/>
    </source>
</evidence>
<protein>
    <recommendedName>
        <fullName evidence="6">EGF-like domain-containing protein</fullName>
    </recommendedName>
</protein>
<organism evidence="4 5">
    <name type="scientific">Meganyctiphanes norvegica</name>
    <name type="common">Northern krill</name>
    <name type="synonym">Thysanopoda norvegica</name>
    <dbReference type="NCBI Taxonomy" id="48144"/>
    <lineage>
        <taxon>Eukaryota</taxon>
        <taxon>Metazoa</taxon>
        <taxon>Ecdysozoa</taxon>
        <taxon>Arthropoda</taxon>
        <taxon>Crustacea</taxon>
        <taxon>Multicrustacea</taxon>
        <taxon>Malacostraca</taxon>
        <taxon>Eumalacostraca</taxon>
        <taxon>Eucarida</taxon>
        <taxon>Euphausiacea</taxon>
        <taxon>Euphausiidae</taxon>
        <taxon>Meganyctiphanes</taxon>
    </lineage>
</organism>
<feature type="transmembrane region" description="Helical" evidence="3">
    <location>
        <begin position="151"/>
        <end position="170"/>
    </location>
</feature>
<proteinExistence type="predicted"/>
<feature type="compositionally biased region" description="Polar residues" evidence="2">
    <location>
        <begin position="271"/>
        <end position="289"/>
    </location>
</feature>
<keyword evidence="5" id="KW-1185">Reference proteome</keyword>
<feature type="region of interest" description="Disordered" evidence="2">
    <location>
        <begin position="306"/>
        <end position="337"/>
    </location>
</feature>
<evidence type="ECO:0000313" key="5">
    <source>
        <dbReference type="Proteomes" id="UP001497623"/>
    </source>
</evidence>
<feature type="region of interest" description="Disordered" evidence="2">
    <location>
        <begin position="349"/>
        <end position="449"/>
    </location>
</feature>
<dbReference type="PANTHER" id="PTHR11905:SF159">
    <property type="entry name" value="ADAM METALLOPROTEASE"/>
    <property type="match status" value="1"/>
</dbReference>
<feature type="non-terminal residue" evidence="4">
    <location>
        <position position="449"/>
    </location>
</feature>
<gene>
    <name evidence="4" type="ORF">MNOR_LOCUS25082</name>
</gene>
<evidence type="ECO:0000256" key="2">
    <source>
        <dbReference type="SAM" id="MobiDB-lite"/>
    </source>
</evidence>
<evidence type="ECO:0000313" key="4">
    <source>
        <dbReference type="EMBL" id="CAL4125377.1"/>
    </source>
</evidence>
<sequence>CEFDKYQVYDAYGNVLGLWSETSDVIVINARTSLGCPRVTLLISHLMTSGNGRIGSADGCRNGPIRHRTGNTSALDDGQYCVEQKCVPIPTPAEGQCPSGCSGYGVCNTLGNCHCDANHAPPDCAYPGLGGSVDSGPMGDNQEVEQFKMGVYLAFLLVVPLLAVLWYFWWNSPLIWTAKRRASVQKNCPCLMTPLQTCCCPFIASANIWMYDSIACCRYCYPQKTPQATSAHQATERRSNDRSSQQQVGSKNGSHVDMSKCNGAYVPNGSEPKSNVVNHQPNGNRQINKPNPLILRIPPELVNVGSNSGIDSSPGLSRGLQSASFQPARLSSRSAKPIQRNVGPVILPGVSFSEHRPTRPPQPIIKGPHLRSANHSNLGQTSIRNNSEFPRPTNQNTNYSPSEVVPDTHIPTRRAPGPPASKGQGKRLHTGAVSAISGAKWNGSKDTHS</sequence>
<keyword evidence="3" id="KW-1133">Transmembrane helix</keyword>
<feature type="compositionally biased region" description="Polar residues" evidence="2">
    <location>
        <begin position="306"/>
        <end position="334"/>
    </location>
</feature>
<keyword evidence="1" id="KW-0482">Metalloprotease</keyword>
<name>A0AAV2RH26_MEGNR</name>
<dbReference type="EMBL" id="CAXKWB010023547">
    <property type="protein sequence ID" value="CAL4125377.1"/>
    <property type="molecule type" value="Genomic_DNA"/>
</dbReference>
<dbReference type="GO" id="GO:0008237">
    <property type="term" value="F:metallopeptidase activity"/>
    <property type="evidence" value="ECO:0007669"/>
    <property type="project" value="UniProtKB-KW"/>
</dbReference>
<dbReference type="PANTHER" id="PTHR11905">
    <property type="entry name" value="ADAM A DISINTEGRIN AND METALLOPROTEASE DOMAIN"/>
    <property type="match status" value="1"/>
</dbReference>
<accession>A0AAV2RH26</accession>
<feature type="compositionally biased region" description="Polar residues" evidence="2">
    <location>
        <begin position="373"/>
        <end position="401"/>
    </location>
</feature>
<keyword evidence="1" id="KW-0378">Hydrolase</keyword>
<comment type="caution">
    <text evidence="4">The sequence shown here is derived from an EMBL/GenBank/DDBJ whole genome shotgun (WGS) entry which is preliminary data.</text>
</comment>
<feature type="compositionally biased region" description="Polar residues" evidence="2">
    <location>
        <begin position="242"/>
        <end position="253"/>
    </location>
</feature>
<dbReference type="Proteomes" id="UP001497623">
    <property type="component" value="Unassembled WGS sequence"/>
</dbReference>
<feature type="region of interest" description="Disordered" evidence="2">
    <location>
        <begin position="231"/>
        <end position="291"/>
    </location>
</feature>